<protein>
    <recommendedName>
        <fullName evidence="3">Heat shock protein Hsp20</fullName>
    </recommendedName>
</protein>
<evidence type="ECO:0008006" key="3">
    <source>
        <dbReference type="Google" id="ProtNLM"/>
    </source>
</evidence>
<organism evidence="1 2">
    <name type="scientific">Hyphomicrobium denitrificans 1NES1</name>
    <dbReference type="NCBI Taxonomy" id="670307"/>
    <lineage>
        <taxon>Bacteria</taxon>
        <taxon>Pseudomonadati</taxon>
        <taxon>Pseudomonadota</taxon>
        <taxon>Alphaproteobacteria</taxon>
        <taxon>Hyphomicrobiales</taxon>
        <taxon>Hyphomicrobiaceae</taxon>
        <taxon>Hyphomicrobium</taxon>
    </lineage>
</organism>
<accession>N0B2B4</accession>
<dbReference type="HOGENOM" id="CLU_3365377_0_0_5"/>
<dbReference type="InterPro" id="IPR008978">
    <property type="entry name" value="HSP20-like_chaperone"/>
</dbReference>
<evidence type="ECO:0000313" key="1">
    <source>
        <dbReference type="EMBL" id="AGK56337.1"/>
    </source>
</evidence>
<sequence length="35" mass="3941">MEADFRNGVLSIRIPKARTDAGPLRNIEIRSNENS</sequence>
<proteinExistence type="predicted"/>
<dbReference type="AlphaFoldDB" id="N0B2B4"/>
<dbReference type="KEGG" id="hdt:HYPDE_23253"/>
<evidence type="ECO:0000313" key="2">
    <source>
        <dbReference type="Proteomes" id="UP000005952"/>
    </source>
</evidence>
<name>N0B2B4_9HYPH</name>
<dbReference type="SUPFAM" id="SSF49764">
    <property type="entry name" value="HSP20-like chaperones"/>
    <property type="match status" value="1"/>
</dbReference>
<dbReference type="EMBL" id="CP005587">
    <property type="protein sequence ID" value="AGK56337.1"/>
    <property type="molecule type" value="Genomic_DNA"/>
</dbReference>
<gene>
    <name evidence="1" type="ORF">HYPDE_23253</name>
</gene>
<dbReference type="CDD" id="cd06464">
    <property type="entry name" value="ACD_sHsps-like"/>
    <property type="match status" value="1"/>
</dbReference>
<dbReference type="Proteomes" id="UP000005952">
    <property type="component" value="Chromosome"/>
</dbReference>
<keyword evidence="2" id="KW-1185">Reference proteome</keyword>
<reference evidence="1 2" key="1">
    <citation type="journal article" date="2013" name="Genome Announc.">
        <title>Genome sequences for three denitrifying bacterial strains isolated from a uranium- and nitrate-contaminated subsurface environment.</title>
        <authorList>
            <person name="Venkatramanan R."/>
            <person name="Prakash O."/>
            <person name="Woyke T."/>
            <person name="Chain P."/>
            <person name="Goodwin L.A."/>
            <person name="Watson D."/>
            <person name="Brooks S."/>
            <person name="Kostka J.E."/>
            <person name="Green S.J."/>
        </authorList>
    </citation>
    <scope>NUCLEOTIDE SEQUENCE [LARGE SCALE GENOMIC DNA]</scope>
    <source>
        <strain evidence="1 2">1NES1</strain>
    </source>
</reference>